<proteinExistence type="predicted"/>
<dbReference type="Gene3D" id="1.10.150.650">
    <property type="match status" value="1"/>
</dbReference>
<name>A0ABT9ND88_9ACTO</name>
<comment type="caution">
    <text evidence="2">The sequence shown here is derived from an EMBL/GenBank/DDBJ whole genome shotgun (WGS) entry which is preliminary data.</text>
</comment>
<keyword evidence="3" id="KW-1185">Reference proteome</keyword>
<dbReference type="CDD" id="cd07438">
    <property type="entry name" value="PHP_HisPPase_AMP"/>
    <property type="match status" value="1"/>
</dbReference>
<gene>
    <name evidence="2" type="ORF">J2S49_001559</name>
</gene>
<dbReference type="InterPro" id="IPR004013">
    <property type="entry name" value="PHP_dom"/>
</dbReference>
<dbReference type="InterPro" id="IPR003141">
    <property type="entry name" value="Pol/His_phosphatase_N"/>
</dbReference>
<evidence type="ECO:0000313" key="3">
    <source>
        <dbReference type="Proteomes" id="UP001235966"/>
    </source>
</evidence>
<dbReference type="PANTHER" id="PTHR42924:SF3">
    <property type="entry name" value="POLYMERASE_HISTIDINOL PHOSPHATASE N-TERMINAL DOMAIN-CONTAINING PROTEIN"/>
    <property type="match status" value="1"/>
</dbReference>
<sequence length="276" mass="28992">MIDLHTHSTCSDGTLSPAVLAGQAARAGLTAWGITDHDTAAGWDEARAAASAEGIACVRGTEFTTRHAGVIVHLLGYLFNPQSAPIAGHFSAQLTAREDRAREITARLSTDFPITWADVEAQLAPGAPVGRPHIADALVAAGVVASRSDAFADLLSTKSPYYVPQHAPTTTDVVAWINDAGGKAVLAHPLATQRGKRLGWEAIEEILVCGAFGVEVWHRENPPAERGELEALAGRLGKACFGSSDYHGSGKPNQLGEFTTSPVVLQALAEGTYLEV</sequence>
<accession>A0ABT9ND88</accession>
<dbReference type="Gene3D" id="3.20.20.140">
    <property type="entry name" value="Metal-dependent hydrolases"/>
    <property type="match status" value="1"/>
</dbReference>
<dbReference type="SMART" id="SM00481">
    <property type="entry name" value="POLIIIAc"/>
    <property type="match status" value="1"/>
</dbReference>
<dbReference type="EMBL" id="JAUSQW010000001">
    <property type="protein sequence ID" value="MDP9801483.1"/>
    <property type="molecule type" value="Genomic_DNA"/>
</dbReference>
<evidence type="ECO:0000259" key="1">
    <source>
        <dbReference type="SMART" id="SM00481"/>
    </source>
</evidence>
<evidence type="ECO:0000313" key="2">
    <source>
        <dbReference type="EMBL" id="MDP9801483.1"/>
    </source>
</evidence>
<dbReference type="SUPFAM" id="SSF89550">
    <property type="entry name" value="PHP domain-like"/>
    <property type="match status" value="1"/>
</dbReference>
<dbReference type="Proteomes" id="UP001235966">
    <property type="component" value="Unassembled WGS sequence"/>
</dbReference>
<feature type="domain" description="Polymerase/histidinol phosphatase N-terminal" evidence="1">
    <location>
        <begin position="2"/>
        <end position="67"/>
    </location>
</feature>
<dbReference type="InterPro" id="IPR016195">
    <property type="entry name" value="Pol/histidinol_Pase-like"/>
</dbReference>
<organism evidence="2 3">
    <name type="scientific">Arcanobacterium wilhelmae</name>
    <dbReference type="NCBI Taxonomy" id="1803177"/>
    <lineage>
        <taxon>Bacteria</taxon>
        <taxon>Bacillati</taxon>
        <taxon>Actinomycetota</taxon>
        <taxon>Actinomycetes</taxon>
        <taxon>Actinomycetales</taxon>
        <taxon>Actinomycetaceae</taxon>
        <taxon>Arcanobacterium</taxon>
    </lineage>
</organism>
<dbReference type="Pfam" id="PF02811">
    <property type="entry name" value="PHP"/>
    <property type="match status" value="1"/>
</dbReference>
<dbReference type="RefSeq" id="WP_278059553.1">
    <property type="nucleotide sequence ID" value="NZ_CP121247.1"/>
</dbReference>
<dbReference type="PANTHER" id="PTHR42924">
    <property type="entry name" value="EXONUCLEASE"/>
    <property type="match status" value="1"/>
</dbReference>
<dbReference type="InterPro" id="IPR052018">
    <property type="entry name" value="PHP_domain"/>
</dbReference>
<protein>
    <submittedName>
        <fullName evidence="2">Metal-dependent phosphoesterase TrpH</fullName>
    </submittedName>
</protein>
<reference evidence="2 3" key="1">
    <citation type="submission" date="2023-07" db="EMBL/GenBank/DDBJ databases">
        <title>Sequencing the genomes of 1000 actinobacteria strains.</title>
        <authorList>
            <person name="Klenk H.-P."/>
        </authorList>
    </citation>
    <scope>NUCLEOTIDE SEQUENCE [LARGE SCALE GENOMIC DNA]</scope>
    <source>
        <strain evidence="2 3">DSM 102162</strain>
    </source>
</reference>